<comment type="similarity">
    <text evidence="1">Belongs to the short-chain dehydrogenases/reductases (SDR) family.</text>
</comment>
<dbReference type="PROSITE" id="PS00061">
    <property type="entry name" value="ADH_SHORT"/>
    <property type="match status" value="1"/>
</dbReference>
<dbReference type="GO" id="GO:0016020">
    <property type="term" value="C:membrane"/>
    <property type="evidence" value="ECO:0007669"/>
    <property type="project" value="TreeGrafter"/>
</dbReference>
<dbReference type="AlphaFoldDB" id="A0A069E6N7"/>
<dbReference type="OrthoDB" id="335726at2"/>
<accession>A0A069E6N7</accession>
<organism evidence="3 4">
    <name type="scientific">Hyphomonas adhaerens MHS-3</name>
    <dbReference type="NCBI Taxonomy" id="1280949"/>
    <lineage>
        <taxon>Bacteria</taxon>
        <taxon>Pseudomonadati</taxon>
        <taxon>Pseudomonadota</taxon>
        <taxon>Alphaproteobacteria</taxon>
        <taxon>Hyphomonadales</taxon>
        <taxon>Hyphomonadaceae</taxon>
        <taxon>Hyphomonas</taxon>
    </lineage>
</organism>
<comment type="caution">
    <text evidence="3">The sequence shown here is derived from an EMBL/GenBank/DDBJ whole genome shotgun (WGS) entry which is preliminary data.</text>
</comment>
<proteinExistence type="inferred from homology"/>
<keyword evidence="2" id="KW-0560">Oxidoreductase</keyword>
<keyword evidence="4" id="KW-1185">Reference proteome</keyword>
<name>A0A069E6N7_9PROT</name>
<dbReference type="Gene3D" id="3.40.50.720">
    <property type="entry name" value="NAD(P)-binding Rossmann-like Domain"/>
    <property type="match status" value="1"/>
</dbReference>
<dbReference type="PANTHER" id="PTHR44196:SF1">
    <property type="entry name" value="DEHYDROGENASE_REDUCTASE SDR FAMILY MEMBER 7B"/>
    <property type="match status" value="1"/>
</dbReference>
<dbReference type="SUPFAM" id="SSF51735">
    <property type="entry name" value="NAD(P)-binding Rossmann-fold domains"/>
    <property type="match status" value="1"/>
</dbReference>
<dbReference type="InterPro" id="IPR020904">
    <property type="entry name" value="Sc_DH/Rdtase_CS"/>
</dbReference>
<dbReference type="STRING" id="1280949.HAD_08405"/>
<dbReference type="PANTHER" id="PTHR44196">
    <property type="entry name" value="DEHYDROGENASE/REDUCTASE SDR FAMILY MEMBER 7B"/>
    <property type="match status" value="1"/>
</dbReference>
<dbReference type="InterPro" id="IPR036291">
    <property type="entry name" value="NAD(P)-bd_dom_sf"/>
</dbReference>
<sequence length="254" mass="27643">MTSSNKTLLVLGATSGLAQAYLRLVSAEGAFGTYVLVARNGETLSTVRDDIAARSGAKVITITADLSDPDKILPVMEDVAKQHAGNIDEGFLAYGVLGDQKDFQDNASHLKDMLDTNFVSAVLWMETLAKVFETQGHGQLVVIGSVAGDRGRQSNYLYGATKAGLERVSEGMSHRFAANKDIAVTLVKPGFMDTPMTDHIAKGGPLWATADAVAQIIRKAVVKKRARIYAPWFWRWILLIIRAVPMPIFHKTKL</sequence>
<evidence type="ECO:0000256" key="2">
    <source>
        <dbReference type="ARBA" id="ARBA00023002"/>
    </source>
</evidence>
<gene>
    <name evidence="3" type="ORF">HAD_08405</name>
</gene>
<dbReference type="GO" id="GO:0016491">
    <property type="term" value="F:oxidoreductase activity"/>
    <property type="evidence" value="ECO:0007669"/>
    <property type="project" value="UniProtKB-KW"/>
</dbReference>
<dbReference type="Proteomes" id="UP000027446">
    <property type="component" value="Unassembled WGS sequence"/>
</dbReference>
<dbReference type="Pfam" id="PF00106">
    <property type="entry name" value="adh_short"/>
    <property type="match status" value="1"/>
</dbReference>
<evidence type="ECO:0000313" key="4">
    <source>
        <dbReference type="Proteomes" id="UP000027446"/>
    </source>
</evidence>
<protein>
    <submittedName>
        <fullName evidence="3">Acetoacetyl-CoA reductase</fullName>
    </submittedName>
</protein>
<dbReference type="RefSeq" id="WP_035570487.1">
    <property type="nucleotide sequence ID" value="NZ_ARYH01000001.1"/>
</dbReference>
<dbReference type="InterPro" id="IPR002347">
    <property type="entry name" value="SDR_fam"/>
</dbReference>
<dbReference type="eggNOG" id="COG0300">
    <property type="taxonomic scope" value="Bacteria"/>
</dbReference>
<dbReference type="EMBL" id="ARYH01000001">
    <property type="protein sequence ID" value="KCZ85692.1"/>
    <property type="molecule type" value="Genomic_DNA"/>
</dbReference>
<dbReference type="PATRIC" id="fig|1280949.3.peg.1714"/>
<evidence type="ECO:0000313" key="3">
    <source>
        <dbReference type="EMBL" id="KCZ85692.1"/>
    </source>
</evidence>
<reference evidence="3 4" key="1">
    <citation type="journal article" date="2014" name="Antonie Van Leeuwenhoek">
        <title>Hyphomonas beringensis sp. nov. and Hyphomonas chukchiensis sp. nov., isolated from surface seawater of the Bering Sea and Chukchi Sea.</title>
        <authorList>
            <person name="Li C."/>
            <person name="Lai Q."/>
            <person name="Li G."/>
            <person name="Dong C."/>
            <person name="Wang J."/>
            <person name="Liao Y."/>
            <person name="Shao Z."/>
        </authorList>
    </citation>
    <scope>NUCLEOTIDE SEQUENCE [LARGE SCALE GENOMIC DNA]</scope>
    <source>
        <strain evidence="3 4">MHS-3</strain>
    </source>
</reference>
<dbReference type="PRINTS" id="PR00081">
    <property type="entry name" value="GDHRDH"/>
</dbReference>
<evidence type="ECO:0000256" key="1">
    <source>
        <dbReference type="ARBA" id="ARBA00006484"/>
    </source>
</evidence>